<protein>
    <recommendedName>
        <fullName evidence="12">Heparan sulfate 2-O-sulfotransferase 1</fullName>
    </recommendedName>
    <alternativeName>
        <fullName evidence="15">2-O-sulfotransferase</fullName>
    </alternativeName>
    <alternativeName>
        <fullName evidence="14">HS 2-O-sulfotransferase</fullName>
    </alternativeName>
    <alternativeName>
        <fullName evidence="13">Heparan sulfate 2-sulfotransferase</fullName>
    </alternativeName>
</protein>
<dbReference type="FunFam" id="3.40.50.300:FF:000534">
    <property type="entry name" value="Heparan sulfate 2-O-sulfotransferase 1"/>
    <property type="match status" value="1"/>
</dbReference>
<keyword evidence="16" id="KW-1185">Reference proteome</keyword>
<evidence type="ECO:0000256" key="2">
    <source>
        <dbReference type="ARBA" id="ARBA00010569"/>
    </source>
</evidence>
<keyword evidence="3" id="KW-0808">Transferase</keyword>
<keyword evidence="7" id="KW-0333">Golgi apparatus</keyword>
<dbReference type="InterPro" id="IPR005331">
    <property type="entry name" value="Sulfotransferase"/>
</dbReference>
<keyword evidence="9" id="KW-0472">Membrane</keyword>
<evidence type="ECO:0000256" key="8">
    <source>
        <dbReference type="ARBA" id="ARBA00023054"/>
    </source>
</evidence>
<keyword evidence="11" id="KW-0325">Glycoprotein</keyword>
<name>A0A9W3BCJ3_BIOGL</name>
<proteinExistence type="inferred from homology"/>
<gene>
    <name evidence="17" type="primary">LOC106072077</name>
</gene>
<accession>A0A9W3BCJ3</accession>
<reference evidence="17" key="1">
    <citation type="submission" date="2025-08" db="UniProtKB">
        <authorList>
            <consortium name="RefSeq"/>
        </authorList>
    </citation>
    <scope>IDENTIFICATION</scope>
</reference>
<evidence type="ECO:0000256" key="3">
    <source>
        <dbReference type="ARBA" id="ARBA00022679"/>
    </source>
</evidence>
<dbReference type="PANTHER" id="PTHR12129:SF17">
    <property type="entry name" value="HEPARAN SULFATE 2-O-SULFOTRANSFERASE 1"/>
    <property type="match status" value="1"/>
</dbReference>
<evidence type="ECO:0000256" key="1">
    <source>
        <dbReference type="ARBA" id="ARBA00004323"/>
    </source>
</evidence>
<comment type="subcellular location">
    <subcellularLocation>
        <location evidence="1">Golgi apparatus membrane</location>
        <topology evidence="1">Single-pass type II membrane protein</topology>
    </subcellularLocation>
</comment>
<sequence>MCKSLGIEVKIVPQNNSSLKEDEVVLIYNRVPKTGSTSFAGIAYDLCTINKFHVIHVNISKNQRVLGLSDQMRFIKNITGWMEKKPALYHGHISFIDFSRFGVQKLPIYINMVREPLDRLISYYYFVRFGDDFRPTLRRKKSWDNESFDECVARDGKDCDPENLWVQIPYFCGHHADCWEPGSSWALEEAKRNLLHHYLLVGITEELRDFIAILEATLPRFFKGATRLYAEGHKSHLRKTAKKIPAKSQTIEKIQMSQIWRMENEFYEFALDHFHYIKHQMFENLNGELLVRDGKFMFEKLRPKVSTPDLEN</sequence>
<evidence type="ECO:0000256" key="14">
    <source>
        <dbReference type="ARBA" id="ARBA00093670"/>
    </source>
</evidence>
<evidence type="ECO:0000256" key="13">
    <source>
        <dbReference type="ARBA" id="ARBA00093643"/>
    </source>
</evidence>
<dbReference type="RefSeq" id="XP_055897155.1">
    <property type="nucleotide sequence ID" value="XM_056041180.1"/>
</dbReference>
<evidence type="ECO:0000313" key="16">
    <source>
        <dbReference type="Proteomes" id="UP001165740"/>
    </source>
</evidence>
<keyword evidence="8" id="KW-0175">Coiled coil</keyword>
<dbReference type="GO" id="GO:0000139">
    <property type="term" value="C:Golgi membrane"/>
    <property type="evidence" value="ECO:0007669"/>
    <property type="project" value="UniProtKB-SubCell"/>
</dbReference>
<dbReference type="Proteomes" id="UP001165740">
    <property type="component" value="Chromosome 9"/>
</dbReference>
<evidence type="ECO:0000256" key="9">
    <source>
        <dbReference type="ARBA" id="ARBA00023136"/>
    </source>
</evidence>
<evidence type="ECO:0000256" key="5">
    <source>
        <dbReference type="ARBA" id="ARBA00022968"/>
    </source>
</evidence>
<keyword evidence="4" id="KW-0812">Transmembrane</keyword>
<dbReference type="InterPro" id="IPR007734">
    <property type="entry name" value="Heparan_SO4_2-O-STrfase"/>
</dbReference>
<dbReference type="OrthoDB" id="10019582at2759"/>
<evidence type="ECO:0000256" key="7">
    <source>
        <dbReference type="ARBA" id="ARBA00023034"/>
    </source>
</evidence>
<evidence type="ECO:0000256" key="4">
    <source>
        <dbReference type="ARBA" id="ARBA00022692"/>
    </source>
</evidence>
<dbReference type="GeneID" id="106072077"/>
<dbReference type="AlphaFoldDB" id="A0A9W3BCJ3"/>
<dbReference type="GO" id="GO:0004394">
    <property type="term" value="F:heparan sulfate 2-sulfotransferase activity"/>
    <property type="evidence" value="ECO:0007669"/>
    <property type="project" value="TreeGrafter"/>
</dbReference>
<dbReference type="Pfam" id="PF03567">
    <property type="entry name" value="Sulfotransfer_2"/>
    <property type="match status" value="1"/>
</dbReference>
<evidence type="ECO:0000256" key="10">
    <source>
        <dbReference type="ARBA" id="ARBA00023157"/>
    </source>
</evidence>
<dbReference type="InterPro" id="IPR027417">
    <property type="entry name" value="P-loop_NTPase"/>
</dbReference>
<dbReference type="OMA" id="PNQIQFV"/>
<evidence type="ECO:0000256" key="12">
    <source>
        <dbReference type="ARBA" id="ARBA00039773"/>
    </source>
</evidence>
<evidence type="ECO:0000256" key="11">
    <source>
        <dbReference type="ARBA" id="ARBA00023180"/>
    </source>
</evidence>
<evidence type="ECO:0000313" key="17">
    <source>
        <dbReference type="RefSeq" id="XP_055897155.1"/>
    </source>
</evidence>
<organism evidence="16 17">
    <name type="scientific">Biomphalaria glabrata</name>
    <name type="common">Bloodfluke planorb</name>
    <name type="synonym">Freshwater snail</name>
    <dbReference type="NCBI Taxonomy" id="6526"/>
    <lineage>
        <taxon>Eukaryota</taxon>
        <taxon>Metazoa</taxon>
        <taxon>Spiralia</taxon>
        <taxon>Lophotrochozoa</taxon>
        <taxon>Mollusca</taxon>
        <taxon>Gastropoda</taxon>
        <taxon>Heterobranchia</taxon>
        <taxon>Euthyneura</taxon>
        <taxon>Panpulmonata</taxon>
        <taxon>Hygrophila</taxon>
        <taxon>Lymnaeoidea</taxon>
        <taxon>Planorbidae</taxon>
        <taxon>Biomphalaria</taxon>
    </lineage>
</organism>
<keyword evidence="10" id="KW-1015">Disulfide bond</keyword>
<comment type="similarity">
    <text evidence="2">Belongs to the sulfotransferase 3 family.</text>
</comment>
<dbReference type="SUPFAM" id="SSF52540">
    <property type="entry name" value="P-loop containing nucleoside triphosphate hydrolases"/>
    <property type="match status" value="1"/>
</dbReference>
<dbReference type="PANTHER" id="PTHR12129">
    <property type="entry name" value="HEPARAN SULFATE 2-O-SULFOTRANSFERASE"/>
    <property type="match status" value="1"/>
</dbReference>
<evidence type="ECO:0000256" key="6">
    <source>
        <dbReference type="ARBA" id="ARBA00022989"/>
    </source>
</evidence>
<keyword evidence="6" id="KW-1133">Transmembrane helix</keyword>
<keyword evidence="5" id="KW-0735">Signal-anchor</keyword>
<evidence type="ECO:0000256" key="15">
    <source>
        <dbReference type="ARBA" id="ARBA00093675"/>
    </source>
</evidence>
<dbReference type="Gene3D" id="3.40.50.300">
    <property type="entry name" value="P-loop containing nucleotide triphosphate hydrolases"/>
    <property type="match status" value="1"/>
</dbReference>